<feature type="active site" description="Charge relay system" evidence="5">
    <location>
        <position position="394"/>
    </location>
</feature>
<dbReference type="GO" id="GO:0005615">
    <property type="term" value="C:extracellular space"/>
    <property type="evidence" value="ECO:0007669"/>
    <property type="project" value="TreeGrafter"/>
</dbReference>
<dbReference type="PROSITE" id="PS00138">
    <property type="entry name" value="SUBTILASE_SER"/>
    <property type="match status" value="1"/>
</dbReference>
<feature type="domain" description="Peptidase S8/S53" evidence="8">
    <location>
        <begin position="205"/>
        <end position="413"/>
    </location>
</feature>
<dbReference type="InterPro" id="IPR050131">
    <property type="entry name" value="Peptidase_S8_subtilisin-like"/>
</dbReference>
<dbReference type="RefSeq" id="XP_013406294.1">
    <property type="nucleotide sequence ID" value="XM_013550840.1"/>
</dbReference>
<name>A0A1S3J8U8_LINAN</name>
<dbReference type="InterPro" id="IPR015500">
    <property type="entry name" value="Peptidase_S8_subtilisin-rel"/>
</dbReference>
<dbReference type="PRINTS" id="PR00723">
    <property type="entry name" value="SUBTILISIN"/>
</dbReference>
<feature type="active site" description="Charge relay system" evidence="5">
    <location>
        <position position="207"/>
    </location>
</feature>
<dbReference type="InterPro" id="IPR022398">
    <property type="entry name" value="Peptidase_S8_His-AS"/>
</dbReference>
<dbReference type="GO" id="GO:0006508">
    <property type="term" value="P:proteolysis"/>
    <property type="evidence" value="ECO:0007669"/>
    <property type="project" value="UniProtKB-KW"/>
</dbReference>
<feature type="signal peptide" evidence="7">
    <location>
        <begin position="1"/>
        <end position="22"/>
    </location>
</feature>
<evidence type="ECO:0000256" key="2">
    <source>
        <dbReference type="ARBA" id="ARBA00022670"/>
    </source>
</evidence>
<dbReference type="Pfam" id="PF00082">
    <property type="entry name" value="Peptidase_S8"/>
    <property type="match status" value="1"/>
</dbReference>
<reference evidence="10" key="1">
    <citation type="submission" date="2025-08" db="UniProtKB">
        <authorList>
            <consortium name="RefSeq"/>
        </authorList>
    </citation>
    <scope>IDENTIFICATION</scope>
    <source>
        <tissue evidence="10">Gonads</tissue>
    </source>
</reference>
<dbReference type="InterPro" id="IPR000209">
    <property type="entry name" value="Peptidase_S8/S53_dom"/>
</dbReference>
<dbReference type="PANTHER" id="PTHR43806">
    <property type="entry name" value="PEPTIDASE S8"/>
    <property type="match status" value="1"/>
</dbReference>
<dbReference type="InterPro" id="IPR036852">
    <property type="entry name" value="Peptidase_S8/S53_dom_sf"/>
</dbReference>
<dbReference type="OrthoDB" id="10256524at2759"/>
<dbReference type="InterPro" id="IPR023827">
    <property type="entry name" value="Peptidase_S8_Asp-AS"/>
</dbReference>
<dbReference type="Proteomes" id="UP000085678">
    <property type="component" value="Unplaced"/>
</dbReference>
<dbReference type="CDD" id="cd04077">
    <property type="entry name" value="Peptidases_S8_PCSK9_ProteinaseK_like"/>
    <property type="match status" value="1"/>
</dbReference>
<feature type="chain" id="PRO_5010291739" evidence="7">
    <location>
        <begin position="23"/>
        <end position="461"/>
    </location>
</feature>
<dbReference type="InParanoid" id="A0A1S3J8U8"/>
<keyword evidence="4 5" id="KW-0720">Serine protease</keyword>
<feature type="active site" description="Charge relay system" evidence="5">
    <location>
        <position position="239"/>
    </location>
</feature>
<keyword evidence="3 5" id="KW-0378">Hydrolase</keyword>
<dbReference type="SUPFAM" id="SSF52743">
    <property type="entry name" value="Subtilisin-like"/>
    <property type="match status" value="1"/>
</dbReference>
<dbReference type="GeneID" id="106170845"/>
<keyword evidence="7" id="KW-0732">Signal</keyword>
<organism evidence="9 10">
    <name type="scientific">Lingula anatina</name>
    <name type="common">Brachiopod</name>
    <name type="synonym">Lingula unguis</name>
    <dbReference type="NCBI Taxonomy" id="7574"/>
    <lineage>
        <taxon>Eukaryota</taxon>
        <taxon>Metazoa</taxon>
        <taxon>Spiralia</taxon>
        <taxon>Lophotrochozoa</taxon>
        <taxon>Brachiopoda</taxon>
        <taxon>Linguliformea</taxon>
        <taxon>Lingulata</taxon>
        <taxon>Lingulida</taxon>
        <taxon>Linguloidea</taxon>
        <taxon>Lingulidae</taxon>
        <taxon>Lingula</taxon>
    </lineage>
</organism>
<dbReference type="AlphaFoldDB" id="A0A1S3J8U8"/>
<protein>
    <submittedName>
        <fullName evidence="10">Uncharacterized protein LOC106170845</fullName>
    </submittedName>
</protein>
<dbReference type="InterPro" id="IPR034193">
    <property type="entry name" value="PCSK9_ProteinaseK-like"/>
</dbReference>
<dbReference type="PANTHER" id="PTHR43806:SF11">
    <property type="entry name" value="CEREVISIN-RELATED"/>
    <property type="match status" value="1"/>
</dbReference>
<keyword evidence="2 5" id="KW-0645">Protease</keyword>
<dbReference type="InterPro" id="IPR023828">
    <property type="entry name" value="Peptidase_S8_Ser-AS"/>
</dbReference>
<evidence type="ECO:0000256" key="4">
    <source>
        <dbReference type="ARBA" id="ARBA00022825"/>
    </source>
</evidence>
<dbReference type="GO" id="GO:0004252">
    <property type="term" value="F:serine-type endopeptidase activity"/>
    <property type="evidence" value="ECO:0007669"/>
    <property type="project" value="UniProtKB-UniRule"/>
</dbReference>
<keyword evidence="9" id="KW-1185">Reference proteome</keyword>
<dbReference type="FunFam" id="3.40.50.200:FF:000016">
    <property type="entry name" value="Proprotein convertase subtilisin/kexin type 9"/>
    <property type="match status" value="1"/>
</dbReference>
<comment type="similarity">
    <text evidence="1 5 6">Belongs to the peptidase S8 family.</text>
</comment>
<evidence type="ECO:0000256" key="1">
    <source>
        <dbReference type="ARBA" id="ARBA00011073"/>
    </source>
</evidence>
<dbReference type="PROSITE" id="PS00137">
    <property type="entry name" value="SUBTILASE_HIS"/>
    <property type="match status" value="1"/>
</dbReference>
<dbReference type="PROSITE" id="PS00136">
    <property type="entry name" value="SUBTILASE_ASP"/>
    <property type="match status" value="1"/>
</dbReference>
<accession>A0A1S3J8U8</accession>
<gene>
    <name evidence="10" type="primary">LOC106170845</name>
</gene>
<evidence type="ECO:0000256" key="3">
    <source>
        <dbReference type="ARBA" id="ARBA00022801"/>
    </source>
</evidence>
<sequence>MKLSLFLASMLLALLALEQVDAHDANGANETDKIPPGVKFVREKIPKNRRLKYMKKENPAEMRKMMREKGLIEISEEKGLVRLITAKDGSNVPNQYIAHLKPCGKYGKIRKILKGRGSQQRVKFNNKDSYVILRNISASDLQKLRQLTDVFDEIEQDKKMSFDRSHCEGYFRADTTWNLDRIDYYYWDDDRFATWALGSGIDAYVMDTGINPDHADFEGRVLSGWHASRFSNSRDYDGHGTHVASTLGGKTYGVAKEVNIIPVKVCDSEICYTSDIVEGLYWIKSRVQRYKRLSIVNMSLGGPYSSYMNNAVYAVLYAGIPVVVSAGNKRKADACDYSPASVRWALTVGATNEDDYVASFSNIGHCVDIYAPGTNIRAAYYAHKYGWLEMGGTSMASPLVAGAAAGMVQVFRDAGYYRVPTVSLVDDINYYIIKFAEKGTVRGLPSTNNNNVMLQTMCLTT</sequence>
<dbReference type="KEGG" id="lak:106170845"/>
<evidence type="ECO:0000313" key="9">
    <source>
        <dbReference type="Proteomes" id="UP000085678"/>
    </source>
</evidence>
<evidence type="ECO:0000256" key="5">
    <source>
        <dbReference type="PROSITE-ProRule" id="PRU01240"/>
    </source>
</evidence>
<proteinExistence type="inferred from homology"/>
<evidence type="ECO:0000313" key="10">
    <source>
        <dbReference type="RefSeq" id="XP_013406294.1"/>
    </source>
</evidence>
<evidence type="ECO:0000256" key="6">
    <source>
        <dbReference type="RuleBase" id="RU003355"/>
    </source>
</evidence>
<dbReference type="Gene3D" id="3.40.50.200">
    <property type="entry name" value="Peptidase S8/S53 domain"/>
    <property type="match status" value="1"/>
</dbReference>
<evidence type="ECO:0000259" key="8">
    <source>
        <dbReference type="Pfam" id="PF00082"/>
    </source>
</evidence>
<dbReference type="PROSITE" id="PS51892">
    <property type="entry name" value="SUBTILASE"/>
    <property type="match status" value="1"/>
</dbReference>
<evidence type="ECO:0000256" key="7">
    <source>
        <dbReference type="SAM" id="SignalP"/>
    </source>
</evidence>